<accession>K1MC09</accession>
<dbReference type="STRING" id="883112.HMPREF9707_01604"/>
<reference evidence="1 2" key="1">
    <citation type="submission" date="2012-07" db="EMBL/GenBank/DDBJ databases">
        <title>The Genome Sequence of Facklamia ignava CCUG 37419.</title>
        <authorList>
            <consortium name="The Broad Institute Genome Sequencing Platform"/>
            <person name="Earl A."/>
            <person name="Ward D."/>
            <person name="Feldgarden M."/>
            <person name="Gevers D."/>
            <person name="Huys G."/>
            <person name="Walker B."/>
            <person name="Young S.K."/>
            <person name="Zeng Q."/>
            <person name="Gargeya S."/>
            <person name="Fitzgerald M."/>
            <person name="Haas B."/>
            <person name="Abouelleil A."/>
            <person name="Alvarado L."/>
            <person name="Arachchi H.M."/>
            <person name="Berlin A.M."/>
            <person name="Chapman S.B."/>
            <person name="Goldberg J."/>
            <person name="Griggs A."/>
            <person name="Gujja S."/>
            <person name="Hansen M."/>
            <person name="Howarth C."/>
            <person name="Imamovic A."/>
            <person name="Larimer J."/>
            <person name="McCowen C."/>
            <person name="Montmayeur A."/>
            <person name="Murphy C."/>
            <person name="Neiman D."/>
            <person name="Pearson M."/>
            <person name="Priest M."/>
            <person name="Roberts A."/>
            <person name="Saif S."/>
            <person name="Shea T."/>
            <person name="Sisk P."/>
            <person name="Sykes S."/>
            <person name="Wortman J."/>
            <person name="Nusbaum C."/>
            <person name="Birren B."/>
        </authorList>
    </citation>
    <scope>NUCLEOTIDE SEQUENCE [LARGE SCALE GENOMIC DNA]</scope>
    <source>
        <strain evidence="1 2">CCUG 37419</strain>
    </source>
</reference>
<keyword evidence="2" id="KW-1185">Reference proteome</keyword>
<evidence type="ECO:0000313" key="1">
    <source>
        <dbReference type="EMBL" id="EKB53579.1"/>
    </source>
</evidence>
<evidence type="ECO:0000313" key="2">
    <source>
        <dbReference type="Proteomes" id="UP000005147"/>
    </source>
</evidence>
<dbReference type="RefSeq" id="WP_006702237.1">
    <property type="nucleotide sequence ID" value="NZ_JH932302.1"/>
</dbReference>
<dbReference type="AlphaFoldDB" id="K1MC09"/>
<dbReference type="eggNOG" id="ENOG5032Y2N">
    <property type="taxonomic scope" value="Bacteria"/>
</dbReference>
<protein>
    <submittedName>
        <fullName evidence="1">Uncharacterized protein</fullName>
    </submittedName>
</protein>
<sequence length="54" mass="6160">MSTPLFILRAVQLGLSMADLEMLSIGLVNDLFIENSNDEFSYQQVATQDDFDRF</sequence>
<dbReference type="EMBL" id="AGZE01000038">
    <property type="protein sequence ID" value="EKB53579.1"/>
    <property type="molecule type" value="Genomic_DNA"/>
</dbReference>
<dbReference type="HOGENOM" id="CLU_213250_0_0_9"/>
<dbReference type="PATRIC" id="fig|883112.3.peg.1602"/>
<organism evidence="1 2">
    <name type="scientific">Falseniella ignava CCUG 37419</name>
    <dbReference type="NCBI Taxonomy" id="883112"/>
    <lineage>
        <taxon>Bacteria</taxon>
        <taxon>Bacillati</taxon>
        <taxon>Bacillota</taxon>
        <taxon>Bacilli</taxon>
        <taxon>Lactobacillales</taxon>
        <taxon>Aerococcaceae</taxon>
        <taxon>Falseniella</taxon>
    </lineage>
</organism>
<gene>
    <name evidence="1" type="ORF">HMPREF9707_01604</name>
</gene>
<name>K1MC09_9LACT</name>
<dbReference type="Proteomes" id="UP000005147">
    <property type="component" value="Unassembled WGS sequence"/>
</dbReference>
<comment type="caution">
    <text evidence="1">The sequence shown here is derived from an EMBL/GenBank/DDBJ whole genome shotgun (WGS) entry which is preliminary data.</text>
</comment>
<proteinExistence type="predicted"/>